<evidence type="ECO:0000256" key="2">
    <source>
        <dbReference type="ARBA" id="ARBA00023015"/>
    </source>
</evidence>
<dbReference type="Pfam" id="PF00126">
    <property type="entry name" value="HTH_1"/>
    <property type="match status" value="1"/>
</dbReference>
<comment type="similarity">
    <text evidence="1">Belongs to the LysR transcriptional regulatory family.</text>
</comment>
<dbReference type="Pfam" id="PF03466">
    <property type="entry name" value="LysR_substrate"/>
    <property type="match status" value="1"/>
</dbReference>
<dbReference type="PANTHER" id="PTHR30427">
    <property type="entry name" value="TRANSCRIPTIONAL ACTIVATOR PROTEIN LYSR"/>
    <property type="match status" value="1"/>
</dbReference>
<dbReference type="InterPro" id="IPR036390">
    <property type="entry name" value="WH_DNA-bd_sf"/>
</dbReference>
<comment type="caution">
    <text evidence="6">The sequence shown here is derived from an EMBL/GenBank/DDBJ whole genome shotgun (WGS) entry which is preliminary data.</text>
</comment>
<keyword evidence="3" id="KW-0238">DNA-binding</keyword>
<evidence type="ECO:0000256" key="4">
    <source>
        <dbReference type="ARBA" id="ARBA00023163"/>
    </source>
</evidence>
<dbReference type="Gene3D" id="3.40.190.290">
    <property type="match status" value="1"/>
</dbReference>
<accession>A0A158L0Z3</accession>
<evidence type="ECO:0000313" key="6">
    <source>
        <dbReference type="EMBL" id="SAL87068.1"/>
    </source>
</evidence>
<evidence type="ECO:0000256" key="1">
    <source>
        <dbReference type="ARBA" id="ARBA00009437"/>
    </source>
</evidence>
<dbReference type="SUPFAM" id="SSF46785">
    <property type="entry name" value="Winged helix' DNA-binding domain"/>
    <property type="match status" value="1"/>
</dbReference>
<protein>
    <submittedName>
        <fullName evidence="6">LysR family transcriptional regulator</fullName>
    </submittedName>
</protein>
<dbReference type="SUPFAM" id="SSF53850">
    <property type="entry name" value="Periplasmic binding protein-like II"/>
    <property type="match status" value="1"/>
</dbReference>
<dbReference type="InterPro" id="IPR005119">
    <property type="entry name" value="LysR_subst-bd"/>
</dbReference>
<keyword evidence="7" id="KW-1185">Reference proteome</keyword>
<dbReference type="PROSITE" id="PS50931">
    <property type="entry name" value="HTH_LYSR"/>
    <property type="match status" value="1"/>
</dbReference>
<evidence type="ECO:0000259" key="5">
    <source>
        <dbReference type="PROSITE" id="PS50931"/>
    </source>
</evidence>
<evidence type="ECO:0000313" key="7">
    <source>
        <dbReference type="Proteomes" id="UP000054925"/>
    </source>
</evidence>
<dbReference type="EMBL" id="FCOL02000296">
    <property type="protein sequence ID" value="SAL87068.1"/>
    <property type="molecule type" value="Genomic_DNA"/>
</dbReference>
<dbReference type="Proteomes" id="UP000054925">
    <property type="component" value="Unassembled WGS sequence"/>
</dbReference>
<feature type="domain" description="HTH lysR-type" evidence="5">
    <location>
        <begin position="38"/>
        <end position="95"/>
    </location>
</feature>
<proteinExistence type="inferred from homology"/>
<dbReference type="GO" id="GO:0003700">
    <property type="term" value="F:DNA-binding transcription factor activity"/>
    <property type="evidence" value="ECO:0007669"/>
    <property type="project" value="InterPro"/>
</dbReference>
<organism evidence="6 7">
    <name type="scientific">Caballeronia terrestris</name>
    <dbReference type="NCBI Taxonomy" id="1226301"/>
    <lineage>
        <taxon>Bacteria</taxon>
        <taxon>Pseudomonadati</taxon>
        <taxon>Pseudomonadota</taxon>
        <taxon>Betaproteobacteria</taxon>
        <taxon>Burkholderiales</taxon>
        <taxon>Burkholderiaceae</taxon>
        <taxon>Caballeronia</taxon>
    </lineage>
</organism>
<dbReference type="Gene3D" id="1.10.10.10">
    <property type="entry name" value="Winged helix-like DNA-binding domain superfamily/Winged helix DNA-binding domain"/>
    <property type="match status" value="1"/>
</dbReference>
<name>A0A158L0Z3_9BURK</name>
<gene>
    <name evidence="6" type="ORF">AWB67_07339</name>
</gene>
<reference evidence="6" key="1">
    <citation type="submission" date="2016-01" db="EMBL/GenBank/DDBJ databases">
        <authorList>
            <person name="Peeters C."/>
        </authorList>
    </citation>
    <scope>NUCLEOTIDE SEQUENCE [LARGE SCALE GENOMIC DNA]</scope>
    <source>
        <strain evidence="6">LMG 22937</strain>
    </source>
</reference>
<dbReference type="GO" id="GO:0043565">
    <property type="term" value="F:sequence-specific DNA binding"/>
    <property type="evidence" value="ECO:0007669"/>
    <property type="project" value="TreeGrafter"/>
</dbReference>
<dbReference type="PRINTS" id="PR00039">
    <property type="entry name" value="HTHLYSR"/>
</dbReference>
<keyword evidence="2" id="KW-0805">Transcription regulation</keyword>
<dbReference type="PANTHER" id="PTHR30427:SF1">
    <property type="entry name" value="TRANSCRIPTIONAL ACTIVATOR PROTEIN LYSR"/>
    <property type="match status" value="1"/>
</dbReference>
<dbReference type="InterPro" id="IPR036388">
    <property type="entry name" value="WH-like_DNA-bd_sf"/>
</dbReference>
<dbReference type="InterPro" id="IPR000847">
    <property type="entry name" value="LysR_HTH_N"/>
</dbReference>
<sequence>MSATHSAVSVQIRLIQSKCVVQLHNAIFLCHFAMDRKITLRHLEAFRAIMVRKSVTAAAEMLEVTQPVVTRLLADLEDRIGLVLFLREKGRLVPTAEAALLFADVHQSLVGIERIANAASNLKTLKLGHIEIAAAPTMAHSFLPRAIANFATEHPEALVTMHMHSSAIVLDMVASDRCDLGFAMVPLRATRHGSTDVLVSAKMVAVVPSDHRLACRDVLTPEDFQGESFISFTPLMEARTKIDSIMLSHNVNRRINVETQISSVILKLVEAGAGLSIIDALTATGYTGAALKFIPFEPNLISDYSIAISQRNSSTLILKPFIDHARREIRAMLPKSLVV</sequence>
<evidence type="ECO:0000256" key="3">
    <source>
        <dbReference type="ARBA" id="ARBA00023125"/>
    </source>
</evidence>
<keyword evidence="4" id="KW-0804">Transcription</keyword>
<dbReference type="GO" id="GO:0010628">
    <property type="term" value="P:positive regulation of gene expression"/>
    <property type="evidence" value="ECO:0007669"/>
    <property type="project" value="TreeGrafter"/>
</dbReference>
<dbReference type="AlphaFoldDB" id="A0A158L0Z3"/>